<gene>
    <name evidence="1" type="ORF">ABVT43_19040</name>
</gene>
<proteinExistence type="predicted"/>
<dbReference type="SUPFAM" id="SSF140566">
    <property type="entry name" value="FlgN-like"/>
    <property type="match status" value="1"/>
</dbReference>
<keyword evidence="1" id="KW-0969">Cilium</keyword>
<dbReference type="EMBL" id="JBEVCJ010000041">
    <property type="protein sequence ID" value="MET1257248.1"/>
    <property type="molecule type" value="Genomic_DNA"/>
</dbReference>
<dbReference type="InterPro" id="IPR007809">
    <property type="entry name" value="FlgN-like"/>
</dbReference>
<evidence type="ECO:0000313" key="1">
    <source>
        <dbReference type="EMBL" id="MET1257248.1"/>
    </source>
</evidence>
<comment type="caution">
    <text evidence="1">The sequence shown here is derived from an EMBL/GenBank/DDBJ whole genome shotgun (WGS) entry which is preliminary data.</text>
</comment>
<protein>
    <submittedName>
        <fullName evidence="1">Flagellar protein FlgN</fullName>
    </submittedName>
</protein>
<sequence>MTTQRATIQISSPAPQHIEQLCLAVMNSWLQDYQALFDVLNSEQAALEKRDFNTLKQVIADKNAIIKKINGQKFPPFIDHKGLQITSLSGLKNYCQNHPSLSQNWSNLMQLVEKCCLKNEVNARLIELISASSRRVFNIIRGIDPDNNLYNSQGDRTTVRHFSNSISA</sequence>
<evidence type="ECO:0000313" key="2">
    <source>
        <dbReference type="Proteomes" id="UP001548189"/>
    </source>
</evidence>
<dbReference type="InterPro" id="IPR036679">
    <property type="entry name" value="FlgN-like_sf"/>
</dbReference>
<reference evidence="1 2" key="1">
    <citation type="submission" date="2024-06" db="EMBL/GenBank/DDBJ databases">
        <authorList>
            <person name="Li F."/>
        </authorList>
    </citation>
    <scope>NUCLEOTIDE SEQUENCE [LARGE SCALE GENOMIC DNA]</scope>
    <source>
        <strain evidence="1 2">GXAS 311</strain>
    </source>
</reference>
<keyword evidence="1" id="KW-0282">Flagellum</keyword>
<dbReference type="Gene3D" id="1.20.58.300">
    <property type="entry name" value="FlgN-like"/>
    <property type="match status" value="1"/>
</dbReference>
<accession>A0ABV2BZ93</accession>
<dbReference type="Pfam" id="PF05130">
    <property type="entry name" value="FlgN"/>
    <property type="match status" value="1"/>
</dbReference>
<name>A0ABV2BZ93_9GAMM</name>
<dbReference type="Proteomes" id="UP001548189">
    <property type="component" value="Unassembled WGS sequence"/>
</dbReference>
<keyword evidence="1" id="KW-0966">Cell projection</keyword>
<keyword evidence="2" id="KW-1185">Reference proteome</keyword>
<organism evidence="1 2">
    <name type="scientific">Aliikangiella maris</name>
    <dbReference type="NCBI Taxonomy" id="3162458"/>
    <lineage>
        <taxon>Bacteria</taxon>
        <taxon>Pseudomonadati</taxon>
        <taxon>Pseudomonadota</taxon>
        <taxon>Gammaproteobacteria</taxon>
        <taxon>Oceanospirillales</taxon>
        <taxon>Pleioneaceae</taxon>
        <taxon>Aliikangiella</taxon>
    </lineage>
</organism>